<name>A0A085ZF40_9FLAO</name>
<dbReference type="PANTHER" id="PTHR37299:SF1">
    <property type="entry name" value="STAGE 0 SPORULATION PROTEIN A HOMOLOG"/>
    <property type="match status" value="1"/>
</dbReference>
<gene>
    <name evidence="4" type="ORF">IW19_23265</name>
</gene>
<evidence type="ECO:0000259" key="2">
    <source>
        <dbReference type="PROSITE" id="PS50110"/>
    </source>
</evidence>
<dbReference type="GO" id="GO:0000156">
    <property type="term" value="F:phosphorelay response regulator activity"/>
    <property type="evidence" value="ECO:0007669"/>
    <property type="project" value="InterPro"/>
</dbReference>
<evidence type="ECO:0000313" key="5">
    <source>
        <dbReference type="Proteomes" id="UP000028715"/>
    </source>
</evidence>
<dbReference type="eggNOG" id="COG3279">
    <property type="taxonomic scope" value="Bacteria"/>
</dbReference>
<dbReference type="GO" id="GO:0003677">
    <property type="term" value="F:DNA binding"/>
    <property type="evidence" value="ECO:0007669"/>
    <property type="project" value="InterPro"/>
</dbReference>
<dbReference type="Gene3D" id="3.40.50.2300">
    <property type="match status" value="1"/>
</dbReference>
<dbReference type="AlphaFoldDB" id="A0A085ZF40"/>
<dbReference type="SUPFAM" id="SSF52172">
    <property type="entry name" value="CheY-like"/>
    <property type="match status" value="1"/>
</dbReference>
<dbReference type="InterPro" id="IPR046947">
    <property type="entry name" value="LytR-like"/>
</dbReference>
<sequence>MTIIIIEDEVKTAKALGQLILSIRPDAQILSYIQSIDGAVSYLSENDQPDLIFMDIQLADGQCFEIFKNVEVLSPVIFCTAFDDYAIEAFKSNGIDYVLKPFSRESISQAIKKAGELKNFFQRNKKAMPDFDYLLTRTGENKGKSSFLVFKNNKYQTVLTENIAFFYIKNETPTIMTFDKNEYQITQSLDEVHKLLSPIQFFRINRQYLVNFSAVREAEHYFSRKIILKLTVPTEEKLLIGKEKTTAFLSWLENR</sequence>
<dbReference type="Pfam" id="PF00072">
    <property type="entry name" value="Response_reg"/>
    <property type="match status" value="1"/>
</dbReference>
<protein>
    <submittedName>
        <fullName evidence="4">LytTR family transcriptional regulator</fullName>
    </submittedName>
</protein>
<evidence type="ECO:0000256" key="1">
    <source>
        <dbReference type="PROSITE-ProRule" id="PRU00169"/>
    </source>
</evidence>
<dbReference type="InterPro" id="IPR007492">
    <property type="entry name" value="LytTR_DNA-bd_dom"/>
</dbReference>
<dbReference type="EMBL" id="JPRL01000003">
    <property type="protein sequence ID" value="KFF03054.1"/>
    <property type="molecule type" value="Genomic_DNA"/>
</dbReference>
<keyword evidence="5" id="KW-1185">Reference proteome</keyword>
<comment type="caution">
    <text evidence="4">The sequence shown here is derived from an EMBL/GenBank/DDBJ whole genome shotgun (WGS) entry which is preliminary data.</text>
</comment>
<dbReference type="Proteomes" id="UP000028715">
    <property type="component" value="Unassembled WGS sequence"/>
</dbReference>
<accession>A0A085ZF40</accession>
<dbReference type="SMART" id="SM00850">
    <property type="entry name" value="LytTR"/>
    <property type="match status" value="1"/>
</dbReference>
<dbReference type="InterPro" id="IPR001789">
    <property type="entry name" value="Sig_transdc_resp-reg_receiver"/>
</dbReference>
<evidence type="ECO:0000259" key="3">
    <source>
        <dbReference type="PROSITE" id="PS50930"/>
    </source>
</evidence>
<dbReference type="PROSITE" id="PS50930">
    <property type="entry name" value="HTH_LYTTR"/>
    <property type="match status" value="1"/>
</dbReference>
<dbReference type="Gene3D" id="2.40.50.1020">
    <property type="entry name" value="LytTr DNA-binding domain"/>
    <property type="match status" value="1"/>
</dbReference>
<dbReference type="InterPro" id="IPR011006">
    <property type="entry name" value="CheY-like_superfamily"/>
</dbReference>
<dbReference type="STRING" id="362418.IW19_23265"/>
<dbReference type="OrthoDB" id="2168082at2"/>
<feature type="modified residue" description="4-aspartylphosphate" evidence="1">
    <location>
        <position position="55"/>
    </location>
</feature>
<organism evidence="4 5">
    <name type="scientific">Flavobacterium reichenbachii</name>
    <dbReference type="NCBI Taxonomy" id="362418"/>
    <lineage>
        <taxon>Bacteria</taxon>
        <taxon>Pseudomonadati</taxon>
        <taxon>Bacteroidota</taxon>
        <taxon>Flavobacteriia</taxon>
        <taxon>Flavobacteriales</taxon>
        <taxon>Flavobacteriaceae</taxon>
        <taxon>Flavobacterium</taxon>
    </lineage>
</organism>
<dbReference type="PROSITE" id="PS50110">
    <property type="entry name" value="RESPONSE_REGULATORY"/>
    <property type="match status" value="1"/>
</dbReference>
<dbReference type="Pfam" id="PF04397">
    <property type="entry name" value="LytTR"/>
    <property type="match status" value="1"/>
</dbReference>
<dbReference type="PANTHER" id="PTHR37299">
    <property type="entry name" value="TRANSCRIPTIONAL REGULATOR-RELATED"/>
    <property type="match status" value="1"/>
</dbReference>
<proteinExistence type="predicted"/>
<reference evidence="4 5" key="1">
    <citation type="submission" date="2014-07" db="EMBL/GenBank/DDBJ databases">
        <title>Genome of Flavobacterium reichenbachii LMG 25512.</title>
        <authorList>
            <person name="Stropko S.J."/>
            <person name="Pipes S.E."/>
            <person name="Newman J.D."/>
        </authorList>
    </citation>
    <scope>NUCLEOTIDE SEQUENCE [LARGE SCALE GENOMIC DNA]</scope>
    <source>
        <strain evidence="4 5">LMG 25512</strain>
    </source>
</reference>
<feature type="domain" description="Response regulatory" evidence="2">
    <location>
        <begin position="2"/>
        <end position="115"/>
    </location>
</feature>
<dbReference type="RefSeq" id="WP_035689812.1">
    <property type="nucleotide sequence ID" value="NZ_JPRL01000003.1"/>
</dbReference>
<dbReference type="SMART" id="SM00448">
    <property type="entry name" value="REC"/>
    <property type="match status" value="1"/>
</dbReference>
<evidence type="ECO:0000313" key="4">
    <source>
        <dbReference type="EMBL" id="KFF03054.1"/>
    </source>
</evidence>
<feature type="domain" description="HTH LytTR-type" evidence="3">
    <location>
        <begin position="147"/>
        <end position="219"/>
    </location>
</feature>
<keyword evidence="1" id="KW-0597">Phosphoprotein</keyword>